<feature type="domain" description="RNase H type-1" evidence="1">
    <location>
        <begin position="110"/>
        <end position="161"/>
    </location>
</feature>
<name>A0ABS8SC27_DATST</name>
<dbReference type="InterPro" id="IPR012337">
    <property type="entry name" value="RNaseH-like_sf"/>
</dbReference>
<accession>A0ABS8SC27</accession>
<keyword evidence="3" id="KW-1185">Reference proteome</keyword>
<dbReference type="SUPFAM" id="SSF53098">
    <property type="entry name" value="Ribonuclease H-like"/>
    <property type="match status" value="1"/>
</dbReference>
<reference evidence="2 3" key="1">
    <citation type="journal article" date="2021" name="BMC Genomics">
        <title>Datura genome reveals duplications of psychoactive alkaloid biosynthetic genes and high mutation rate following tissue culture.</title>
        <authorList>
            <person name="Rajewski A."/>
            <person name="Carter-House D."/>
            <person name="Stajich J."/>
            <person name="Litt A."/>
        </authorList>
    </citation>
    <scope>NUCLEOTIDE SEQUENCE [LARGE SCALE GENOMIC DNA]</scope>
    <source>
        <strain evidence="2">AR-01</strain>
    </source>
</reference>
<protein>
    <recommendedName>
        <fullName evidence="1">RNase H type-1 domain-containing protein</fullName>
    </recommendedName>
</protein>
<dbReference type="PANTHER" id="PTHR47723">
    <property type="entry name" value="OS05G0353850 PROTEIN"/>
    <property type="match status" value="1"/>
</dbReference>
<comment type="caution">
    <text evidence="2">The sequence shown here is derived from an EMBL/GenBank/DDBJ whole genome shotgun (WGS) entry which is preliminary data.</text>
</comment>
<dbReference type="InterPro" id="IPR002156">
    <property type="entry name" value="RNaseH_domain"/>
</dbReference>
<proteinExistence type="predicted"/>
<dbReference type="PROSITE" id="PS50879">
    <property type="entry name" value="RNASE_H_1"/>
    <property type="match status" value="1"/>
</dbReference>
<evidence type="ECO:0000313" key="3">
    <source>
        <dbReference type="Proteomes" id="UP000823775"/>
    </source>
</evidence>
<dbReference type="Proteomes" id="UP000823775">
    <property type="component" value="Unassembled WGS sequence"/>
</dbReference>
<sequence length="161" mass="18162">MPDHMVQLIGNIEIGDPHHRDYTIWSDTNNGQFSNKTAWNVRSWASCKYGDNTNFNKFKMVHQIIWLITTTINSAYPKIKINGSWAQISMTVEKLKHVLNWRQISWIKPPISMVTANTYGSFNINKGKTGVGAVIRSANGNLIMAFSISTQCTSNNQAEAK</sequence>
<dbReference type="EMBL" id="JACEIK010000396">
    <property type="protein sequence ID" value="MCD7456332.1"/>
    <property type="molecule type" value="Genomic_DNA"/>
</dbReference>
<evidence type="ECO:0000313" key="2">
    <source>
        <dbReference type="EMBL" id="MCD7456332.1"/>
    </source>
</evidence>
<dbReference type="InterPro" id="IPR053151">
    <property type="entry name" value="RNase_H-like"/>
</dbReference>
<organism evidence="2 3">
    <name type="scientific">Datura stramonium</name>
    <name type="common">Jimsonweed</name>
    <name type="synonym">Common thornapple</name>
    <dbReference type="NCBI Taxonomy" id="4076"/>
    <lineage>
        <taxon>Eukaryota</taxon>
        <taxon>Viridiplantae</taxon>
        <taxon>Streptophyta</taxon>
        <taxon>Embryophyta</taxon>
        <taxon>Tracheophyta</taxon>
        <taxon>Spermatophyta</taxon>
        <taxon>Magnoliopsida</taxon>
        <taxon>eudicotyledons</taxon>
        <taxon>Gunneridae</taxon>
        <taxon>Pentapetalae</taxon>
        <taxon>asterids</taxon>
        <taxon>lamiids</taxon>
        <taxon>Solanales</taxon>
        <taxon>Solanaceae</taxon>
        <taxon>Solanoideae</taxon>
        <taxon>Datureae</taxon>
        <taxon>Datura</taxon>
    </lineage>
</organism>
<dbReference type="Pfam" id="PF13456">
    <property type="entry name" value="RVT_3"/>
    <property type="match status" value="1"/>
</dbReference>
<dbReference type="PANTHER" id="PTHR47723:SF19">
    <property type="entry name" value="POLYNUCLEOTIDYL TRANSFERASE, RIBONUCLEASE H-LIKE SUPERFAMILY PROTEIN"/>
    <property type="match status" value="1"/>
</dbReference>
<evidence type="ECO:0000259" key="1">
    <source>
        <dbReference type="PROSITE" id="PS50879"/>
    </source>
</evidence>
<gene>
    <name evidence="2" type="ORF">HAX54_031313</name>
</gene>